<organism evidence="1 2">
    <name type="scientific">Acidovorax ebreus (strain TPSY)</name>
    <name type="common">Diaphorobacter sp. (strain TPSY)</name>
    <dbReference type="NCBI Taxonomy" id="535289"/>
    <lineage>
        <taxon>Bacteria</taxon>
        <taxon>Pseudomonadati</taxon>
        <taxon>Pseudomonadota</taxon>
        <taxon>Betaproteobacteria</taxon>
        <taxon>Burkholderiales</taxon>
        <taxon>Comamonadaceae</taxon>
        <taxon>Diaphorobacter</taxon>
    </lineage>
</organism>
<evidence type="ECO:0000313" key="2">
    <source>
        <dbReference type="Proteomes" id="UP000000450"/>
    </source>
</evidence>
<dbReference type="AlphaFoldDB" id="A0A9J9Q9S0"/>
<reference evidence="1 2" key="1">
    <citation type="journal article" date="2010" name="J. Bacteriol.">
        <title>Completed genome sequence of the anaerobic iron-oxidizing bacterium Acidovorax ebreus strain TPSY.</title>
        <authorList>
            <person name="Byrne-Bailey K.G."/>
            <person name="Weber K.A."/>
            <person name="Chair A.H."/>
            <person name="Bose S."/>
            <person name="Knox T."/>
            <person name="Spanbauer T.L."/>
            <person name="Chertkov O."/>
            <person name="Coates J.D."/>
        </authorList>
    </citation>
    <scope>NUCLEOTIDE SEQUENCE [LARGE SCALE GENOMIC DNA]</scope>
    <source>
        <strain evidence="1 2">TPSY</strain>
    </source>
</reference>
<accession>A0A9J9Q9S0</accession>
<dbReference type="EMBL" id="CP001392">
    <property type="protein sequence ID" value="ACM31732.1"/>
    <property type="molecule type" value="Genomic_DNA"/>
</dbReference>
<evidence type="ECO:0000313" key="1">
    <source>
        <dbReference type="EMBL" id="ACM31732.1"/>
    </source>
</evidence>
<dbReference type="KEGG" id="dia:Dtpsy_0248"/>
<protein>
    <submittedName>
        <fullName evidence="1">Uncharacterized protein</fullName>
    </submittedName>
</protein>
<gene>
    <name evidence="1" type="ordered locus">Dtpsy_0248</name>
</gene>
<name>A0A9J9Q9S0_ACIET</name>
<proteinExistence type="predicted"/>
<sequence length="61" mass="6570">MGGAVRPLSACAFPTPRDMLRMSLFFCPPRTGDGAEAYMPLSPWADAACVRAPTRCRRAPA</sequence>
<dbReference type="Proteomes" id="UP000000450">
    <property type="component" value="Chromosome"/>
</dbReference>
<keyword evidence="2" id="KW-1185">Reference proteome</keyword>